<accession>A0A8S9I3F1</accession>
<reference evidence="1" key="1">
    <citation type="submission" date="2019-12" db="EMBL/GenBank/DDBJ databases">
        <title>Genome sequencing and annotation of Brassica cretica.</title>
        <authorList>
            <person name="Studholme D.J."/>
            <person name="Sarris P.F."/>
        </authorList>
    </citation>
    <scope>NUCLEOTIDE SEQUENCE</scope>
    <source>
        <strain evidence="1">PFS-102/07</strain>
        <tissue evidence="1">Leaf</tissue>
    </source>
</reference>
<sequence>MTLRIRIDKAKLHFPDLLHHHPPPHSHATLALSPWSREWGEFQLDYDLKQQITSLESFLELDGDTVEQPSQLDEPVSELDM</sequence>
<dbReference type="EMBL" id="QGKY02001250">
    <property type="protein sequence ID" value="KAF2564161.1"/>
    <property type="molecule type" value="Genomic_DNA"/>
</dbReference>
<dbReference type="AlphaFoldDB" id="A0A8S9I3F1"/>
<organism evidence="1">
    <name type="scientific">Brassica cretica</name>
    <name type="common">Mustard</name>
    <dbReference type="NCBI Taxonomy" id="69181"/>
    <lineage>
        <taxon>Eukaryota</taxon>
        <taxon>Viridiplantae</taxon>
        <taxon>Streptophyta</taxon>
        <taxon>Embryophyta</taxon>
        <taxon>Tracheophyta</taxon>
        <taxon>Spermatophyta</taxon>
        <taxon>Magnoliopsida</taxon>
        <taxon>eudicotyledons</taxon>
        <taxon>Gunneridae</taxon>
        <taxon>Pentapetalae</taxon>
        <taxon>rosids</taxon>
        <taxon>malvids</taxon>
        <taxon>Brassicales</taxon>
        <taxon>Brassicaceae</taxon>
        <taxon>Brassiceae</taxon>
        <taxon>Brassica</taxon>
    </lineage>
</organism>
<comment type="caution">
    <text evidence="1">The sequence shown here is derived from an EMBL/GenBank/DDBJ whole genome shotgun (WGS) entry which is preliminary data.</text>
</comment>
<evidence type="ECO:0000313" key="1">
    <source>
        <dbReference type="EMBL" id="KAF2564161.1"/>
    </source>
</evidence>
<gene>
    <name evidence="1" type="ORF">F2Q70_00015421</name>
</gene>
<protein>
    <submittedName>
        <fullName evidence="1">Uncharacterized protein</fullName>
    </submittedName>
</protein>
<name>A0A8S9I3F1_BRACR</name>
<proteinExistence type="predicted"/>